<accession>A0A1S2XBE8</accession>
<feature type="transmembrane region" description="Helical" evidence="7">
    <location>
        <begin position="222"/>
        <end position="242"/>
    </location>
</feature>
<evidence type="ECO:0000256" key="2">
    <source>
        <dbReference type="ARBA" id="ARBA00005982"/>
    </source>
</evidence>
<dbReference type="SUPFAM" id="SSF103473">
    <property type="entry name" value="MFS general substrate transporter"/>
    <property type="match status" value="1"/>
</dbReference>
<dbReference type="Gene3D" id="1.20.1250.20">
    <property type="entry name" value="MFS general substrate transporter like domains"/>
    <property type="match status" value="1"/>
</dbReference>
<feature type="transmembrane region" description="Helical" evidence="7">
    <location>
        <begin position="337"/>
        <end position="357"/>
    </location>
</feature>
<dbReference type="InterPro" id="IPR000109">
    <property type="entry name" value="POT_fam"/>
</dbReference>
<feature type="transmembrane region" description="Helical" evidence="7">
    <location>
        <begin position="457"/>
        <end position="478"/>
    </location>
</feature>
<keyword evidence="3 7" id="KW-0812">Transmembrane</keyword>
<protein>
    <submittedName>
        <fullName evidence="9">Protein NRT1/ PTR FAMILY 1.2-like</fullName>
    </submittedName>
</protein>
<keyword evidence="4 7" id="KW-1133">Transmembrane helix</keyword>
<dbReference type="PaxDb" id="3827-XP_004486755.1"/>
<evidence type="ECO:0000256" key="1">
    <source>
        <dbReference type="ARBA" id="ARBA00004141"/>
    </source>
</evidence>
<feature type="transmembrane region" description="Helical" evidence="7">
    <location>
        <begin position="498"/>
        <end position="521"/>
    </location>
</feature>
<feature type="transmembrane region" description="Helical" evidence="7">
    <location>
        <begin position="377"/>
        <end position="397"/>
    </location>
</feature>
<feature type="transmembrane region" description="Helical" evidence="7">
    <location>
        <begin position="42"/>
        <end position="61"/>
    </location>
</feature>
<sequence>MDKEVELCSTNDVHETVSQHISQPQRSKGGLITMPFIIANEALARMASLGLLPNMILYLMGTYRLHLGTATQILLLSSAASNFTPVVGAFLADSYLGRFMGVGLGSAVSFLGMTLLWLTAMIKQAHPPACIHPTQGCKSATSGQMAMLLSAFGLMSIGNGGLSCSLAFGADQVNRKDNPNNHRVLEIFFSWYYAFTTISIIIALIGIVYIQDHLGWKIGFGVPAALMLLSTLLFFLASPLYVKIKKRTSLFTGFAQVTVAAYKNRKLPLPRKNSAEFYYKKKDSDLVVPTDRLRFLNKACVIKDHEQDIASDGSATNPWSLCTVDQVEELKAIVRVIPLWSTGIMMSLNIGGSFGLLQAKSLNRHITSHFEVPAGSFSVIMVAAIFVWIVLYDRVIIPLASKIKGKPFRICAKTRMGIGLFLSFLHLVTAATFESIRRKKAIKEGYINDTHGVLKMSAMWLAPQLCIGGIAEAFNGIGQNEFYYTEFPRTMSSVAASLSGLGMAAGNLVSSFVFSTIENVTSREGKEGWISDNINKGRFDKYYWVIAGVSALNILYYLVCSWAYGPTVDQISKVSEENGSKEEESTELKNVDQVYERVSEEKGSKEKELPEFKNGGQVDKVVKISEENGLKEEGLIKH</sequence>
<dbReference type="Proteomes" id="UP000087171">
    <property type="component" value="Chromosome Ca1"/>
</dbReference>
<reference evidence="8" key="1">
    <citation type="journal article" date="2013" name="Nat. Biotechnol.">
        <title>Draft genome sequence of chickpea (Cicer arietinum) provides a resource for trait improvement.</title>
        <authorList>
            <person name="Varshney R.K."/>
            <person name="Song C."/>
            <person name="Saxena R.K."/>
            <person name="Azam S."/>
            <person name="Yu S."/>
            <person name="Sharpe A.G."/>
            <person name="Cannon S."/>
            <person name="Baek J."/>
            <person name="Rosen B.D."/>
            <person name="Tar'an B."/>
            <person name="Millan T."/>
            <person name="Zhang X."/>
            <person name="Ramsay L.D."/>
            <person name="Iwata A."/>
            <person name="Wang Y."/>
            <person name="Nelson W."/>
            <person name="Farmer A.D."/>
            <person name="Gaur P.M."/>
            <person name="Soderlund C."/>
            <person name="Penmetsa R.V."/>
            <person name="Xu C."/>
            <person name="Bharti A.K."/>
            <person name="He W."/>
            <person name="Winter P."/>
            <person name="Zhao S."/>
            <person name="Hane J.K."/>
            <person name="Carrasquilla-Garcia N."/>
            <person name="Condie J.A."/>
            <person name="Upadhyaya H.D."/>
            <person name="Luo M.C."/>
            <person name="Thudi M."/>
            <person name="Gowda C.L."/>
            <person name="Singh N.P."/>
            <person name="Lichtenzveig J."/>
            <person name="Gali K.K."/>
            <person name="Rubio J."/>
            <person name="Nadarajan N."/>
            <person name="Dolezel J."/>
            <person name="Bansal K.C."/>
            <person name="Xu X."/>
            <person name="Edwards D."/>
            <person name="Zhang G."/>
            <person name="Kahl G."/>
            <person name="Gil J."/>
            <person name="Singh K.B."/>
            <person name="Datta S.K."/>
            <person name="Jackson S.A."/>
            <person name="Wang J."/>
            <person name="Cook D.R."/>
        </authorList>
    </citation>
    <scope>NUCLEOTIDE SEQUENCE [LARGE SCALE GENOMIC DNA]</scope>
    <source>
        <strain evidence="8">cv. CDC Frontier</strain>
    </source>
</reference>
<feature type="region of interest" description="Disordered" evidence="6">
    <location>
        <begin position="576"/>
        <end position="612"/>
    </location>
</feature>
<keyword evidence="8" id="KW-1185">Reference proteome</keyword>
<dbReference type="InterPro" id="IPR036259">
    <property type="entry name" value="MFS_trans_sf"/>
</dbReference>
<evidence type="ECO:0000256" key="3">
    <source>
        <dbReference type="ARBA" id="ARBA00022692"/>
    </source>
</evidence>
<evidence type="ECO:0000256" key="6">
    <source>
        <dbReference type="SAM" id="MobiDB-lite"/>
    </source>
</evidence>
<dbReference type="Pfam" id="PF00854">
    <property type="entry name" value="PTR2"/>
    <property type="match status" value="1"/>
</dbReference>
<dbReference type="GO" id="GO:0022857">
    <property type="term" value="F:transmembrane transporter activity"/>
    <property type="evidence" value="ECO:0007669"/>
    <property type="project" value="InterPro"/>
</dbReference>
<name>A0A1S2XBE8_CICAR</name>
<dbReference type="AlphaFoldDB" id="A0A1S2XBE8"/>
<feature type="transmembrane region" description="Helical" evidence="7">
    <location>
        <begin position="190"/>
        <end position="210"/>
    </location>
</feature>
<dbReference type="OrthoDB" id="8904098at2759"/>
<evidence type="ECO:0000313" key="9">
    <source>
        <dbReference type="RefSeq" id="XP_004486755.1"/>
    </source>
</evidence>
<feature type="compositionally biased region" description="Basic and acidic residues" evidence="6">
    <location>
        <begin position="576"/>
        <end position="611"/>
    </location>
</feature>
<dbReference type="KEGG" id="cam:101514180"/>
<dbReference type="GeneID" id="101514180"/>
<organism evidence="8 9">
    <name type="scientific">Cicer arietinum</name>
    <name type="common">Chickpea</name>
    <name type="synonym">Garbanzo</name>
    <dbReference type="NCBI Taxonomy" id="3827"/>
    <lineage>
        <taxon>Eukaryota</taxon>
        <taxon>Viridiplantae</taxon>
        <taxon>Streptophyta</taxon>
        <taxon>Embryophyta</taxon>
        <taxon>Tracheophyta</taxon>
        <taxon>Spermatophyta</taxon>
        <taxon>Magnoliopsida</taxon>
        <taxon>eudicotyledons</taxon>
        <taxon>Gunneridae</taxon>
        <taxon>Pentapetalae</taxon>
        <taxon>rosids</taxon>
        <taxon>fabids</taxon>
        <taxon>Fabales</taxon>
        <taxon>Fabaceae</taxon>
        <taxon>Papilionoideae</taxon>
        <taxon>50 kb inversion clade</taxon>
        <taxon>NPAAA clade</taxon>
        <taxon>Hologalegina</taxon>
        <taxon>IRL clade</taxon>
        <taxon>Cicereae</taxon>
        <taxon>Cicer</taxon>
    </lineage>
</organism>
<feature type="transmembrane region" description="Helical" evidence="7">
    <location>
        <begin position="73"/>
        <end position="92"/>
    </location>
</feature>
<dbReference type="RefSeq" id="XP_004486755.1">
    <property type="nucleotide sequence ID" value="XM_004486698.3"/>
</dbReference>
<gene>
    <name evidence="9" type="primary">LOC101514180</name>
</gene>
<evidence type="ECO:0000256" key="5">
    <source>
        <dbReference type="ARBA" id="ARBA00023136"/>
    </source>
</evidence>
<evidence type="ECO:0000256" key="4">
    <source>
        <dbReference type="ARBA" id="ARBA00022989"/>
    </source>
</evidence>
<reference evidence="9" key="2">
    <citation type="submission" date="2025-08" db="UniProtKB">
        <authorList>
            <consortium name="RefSeq"/>
        </authorList>
    </citation>
    <scope>IDENTIFICATION</scope>
    <source>
        <tissue evidence="9">Etiolated seedlings</tissue>
    </source>
</reference>
<evidence type="ECO:0000313" key="8">
    <source>
        <dbReference type="Proteomes" id="UP000087171"/>
    </source>
</evidence>
<proteinExistence type="inferred from homology"/>
<feature type="transmembrane region" description="Helical" evidence="7">
    <location>
        <begin position="148"/>
        <end position="170"/>
    </location>
</feature>
<evidence type="ECO:0000256" key="7">
    <source>
        <dbReference type="SAM" id="Phobius"/>
    </source>
</evidence>
<dbReference type="CDD" id="cd17416">
    <property type="entry name" value="MFS_NPF1_2"/>
    <property type="match status" value="1"/>
</dbReference>
<dbReference type="GO" id="GO:0016020">
    <property type="term" value="C:membrane"/>
    <property type="evidence" value="ECO:0007669"/>
    <property type="project" value="UniProtKB-SubCell"/>
</dbReference>
<keyword evidence="5 7" id="KW-0472">Membrane</keyword>
<feature type="transmembrane region" description="Helical" evidence="7">
    <location>
        <begin position="542"/>
        <end position="564"/>
    </location>
</feature>
<comment type="subcellular location">
    <subcellularLocation>
        <location evidence="1">Membrane</location>
        <topology evidence="1">Multi-pass membrane protein</topology>
    </subcellularLocation>
</comment>
<dbReference type="PANTHER" id="PTHR11654">
    <property type="entry name" value="OLIGOPEPTIDE TRANSPORTER-RELATED"/>
    <property type="match status" value="1"/>
</dbReference>
<feature type="transmembrane region" description="Helical" evidence="7">
    <location>
        <begin position="417"/>
        <end position="436"/>
    </location>
</feature>
<comment type="similarity">
    <text evidence="2">Belongs to the major facilitator superfamily. Proton-dependent oligopeptide transporter (POT/PTR) (TC 2.A.17) family.</text>
</comment>
<dbReference type="eggNOG" id="KOG1237">
    <property type="taxonomic scope" value="Eukaryota"/>
</dbReference>
<feature type="transmembrane region" description="Helical" evidence="7">
    <location>
        <begin position="98"/>
        <end position="118"/>
    </location>
</feature>